<evidence type="ECO:0000313" key="2">
    <source>
        <dbReference type="Proteomes" id="UP000315295"/>
    </source>
</evidence>
<proteinExistence type="predicted"/>
<accession>A0A540NKM8</accession>
<dbReference type="SUPFAM" id="SSF54277">
    <property type="entry name" value="CAD &amp; PB1 domains"/>
    <property type="match status" value="1"/>
</dbReference>
<organism evidence="1 2">
    <name type="scientific">Malus baccata</name>
    <name type="common">Siberian crab apple</name>
    <name type="synonym">Pyrus baccata</name>
    <dbReference type="NCBI Taxonomy" id="106549"/>
    <lineage>
        <taxon>Eukaryota</taxon>
        <taxon>Viridiplantae</taxon>
        <taxon>Streptophyta</taxon>
        <taxon>Embryophyta</taxon>
        <taxon>Tracheophyta</taxon>
        <taxon>Spermatophyta</taxon>
        <taxon>Magnoliopsida</taxon>
        <taxon>eudicotyledons</taxon>
        <taxon>Gunneridae</taxon>
        <taxon>Pentapetalae</taxon>
        <taxon>rosids</taxon>
        <taxon>fabids</taxon>
        <taxon>Rosales</taxon>
        <taxon>Rosaceae</taxon>
        <taxon>Amygdaloideae</taxon>
        <taxon>Maleae</taxon>
        <taxon>Malus</taxon>
    </lineage>
</organism>
<sequence length="109" mass="11935">MELAIIGRCNHNGKTVAFPIFGNTSFAEVCSHVCSRFDELVVGTFDLTYAAPGHPSCLIQSDMDVRVMHLFFINEKKTSIDINISDHMIVEAGAYANAENSCGGRQHPC</sequence>
<gene>
    <name evidence="1" type="ORF">C1H46_002767</name>
</gene>
<keyword evidence="2" id="KW-1185">Reference proteome</keyword>
<comment type="caution">
    <text evidence="1">The sequence shown here is derived from an EMBL/GenBank/DDBJ whole genome shotgun (WGS) entry which is preliminary data.</text>
</comment>
<evidence type="ECO:0000313" key="1">
    <source>
        <dbReference type="EMBL" id="TQE11565.1"/>
    </source>
</evidence>
<name>A0A540NKM8_MALBA</name>
<dbReference type="EMBL" id="VIEB01000028">
    <property type="protein sequence ID" value="TQE11565.1"/>
    <property type="molecule type" value="Genomic_DNA"/>
</dbReference>
<dbReference type="Proteomes" id="UP000315295">
    <property type="component" value="Unassembled WGS sequence"/>
</dbReference>
<reference evidence="1 2" key="1">
    <citation type="journal article" date="2019" name="G3 (Bethesda)">
        <title>Sequencing of a Wild Apple (Malus baccata) Genome Unravels the Differences Between Cultivated and Wild Apple Species Regarding Disease Resistance and Cold Tolerance.</title>
        <authorList>
            <person name="Chen X."/>
        </authorList>
    </citation>
    <scope>NUCLEOTIDE SEQUENCE [LARGE SCALE GENOMIC DNA]</scope>
    <source>
        <strain evidence="2">cv. Shandingzi</strain>
        <tissue evidence="1">Leaves</tissue>
    </source>
</reference>
<protein>
    <submittedName>
        <fullName evidence="1">Uncharacterized protein</fullName>
    </submittedName>
</protein>
<dbReference type="AlphaFoldDB" id="A0A540NKM8"/>